<feature type="domain" description="Acyl-CoA dehydrogenase/oxidase C-terminal" evidence="7">
    <location>
        <begin position="240"/>
        <end position="391"/>
    </location>
</feature>
<accession>A0A4Z0FBU2</accession>
<dbReference type="SUPFAM" id="SSF47203">
    <property type="entry name" value="Acyl-CoA dehydrogenase C-terminal domain-like"/>
    <property type="match status" value="1"/>
</dbReference>
<dbReference type="InterPro" id="IPR009100">
    <property type="entry name" value="AcylCoA_DH/oxidase_NM_dom_sf"/>
</dbReference>
<dbReference type="AlphaFoldDB" id="A0A4Z0FBU2"/>
<dbReference type="InterPro" id="IPR013786">
    <property type="entry name" value="AcylCoA_DH/ox_N"/>
</dbReference>
<evidence type="ECO:0000256" key="3">
    <source>
        <dbReference type="ARBA" id="ARBA00022630"/>
    </source>
</evidence>
<evidence type="ECO:0000313" key="10">
    <source>
        <dbReference type="EMBL" id="TFZ82997.1"/>
    </source>
</evidence>
<sequence>MIYLELPPNVANMQKMANGLAKSMFRPISRKYDKAEHTPPKELDALKSMLGGGGGGMGGLGGGGKDKEAKPGVKNGGNMIAIAAMTEMCWGDAGLALAIPGQGLGNAAIMAAGTPEQKEKFGKCWAAMAITEPGTGSDAGNIKTTAKKDGDDYIINGEKIYITAGGRASHVVVWANIDPTKGKAGIKSFVVPKDLPGVELVRLEKKMGIRASDTAAITFTNVRVPKDNLLGSEEIKDKKEGFGGVMQTFDNTRPPVAAMSLGVSRASLDLTKELLAKEGVVLEYQKSRWTNDALRAEIEWMESEWESAYLLTMRAAWMADNGQPNSKEASMCKAKAGRVGNYIVLRCVELTRNLGYSEVHLLEKWARDQKILDIFEGTQQIQQLIVARQVLGKSSKELR</sequence>
<evidence type="ECO:0000256" key="4">
    <source>
        <dbReference type="ARBA" id="ARBA00022827"/>
    </source>
</evidence>
<evidence type="ECO:0000256" key="1">
    <source>
        <dbReference type="ARBA" id="ARBA00001974"/>
    </source>
</evidence>
<dbReference type="InterPro" id="IPR009075">
    <property type="entry name" value="AcylCo_DH/oxidase_C"/>
</dbReference>
<dbReference type="InterPro" id="IPR036250">
    <property type="entry name" value="AcylCo_DH-like_C"/>
</dbReference>
<proteinExistence type="inferred from homology"/>
<reference evidence="10 11" key="1">
    <citation type="journal article" date="2019" name="ISME J.">
        <title>Candidatus Macondimonas diazotrophica, a novel gammaproteobacterial genus dominating crude-oil-contaminated coastal sediments.</title>
        <authorList>
            <person name="Karthikeyan S."/>
            <person name="Konstantinidis K."/>
        </authorList>
    </citation>
    <scope>NUCLEOTIDE SEQUENCE [LARGE SCALE GENOMIC DNA]</scope>
    <source>
        <strain evidence="10 11">KTK01</strain>
    </source>
</reference>
<dbReference type="RefSeq" id="WP_135281297.1">
    <property type="nucleotide sequence ID" value="NZ_SRIO01000005.1"/>
</dbReference>
<feature type="domain" description="Acyl-CoA oxidase/dehydrogenase middle" evidence="8">
    <location>
        <begin position="127"/>
        <end position="222"/>
    </location>
</feature>
<dbReference type="OrthoDB" id="9764895at2"/>
<dbReference type="GO" id="GO:0003995">
    <property type="term" value="F:acyl-CoA dehydrogenase activity"/>
    <property type="evidence" value="ECO:0007669"/>
    <property type="project" value="TreeGrafter"/>
</dbReference>
<gene>
    <name evidence="10" type="ORF">E4680_04965</name>
</gene>
<evidence type="ECO:0000259" key="9">
    <source>
        <dbReference type="Pfam" id="PF02771"/>
    </source>
</evidence>
<comment type="similarity">
    <text evidence="2 6">Belongs to the acyl-CoA dehydrogenase family.</text>
</comment>
<dbReference type="FunFam" id="2.40.110.10:FF:000001">
    <property type="entry name" value="Acyl-CoA dehydrogenase, mitochondrial"/>
    <property type="match status" value="1"/>
</dbReference>
<comment type="cofactor">
    <cofactor evidence="1 6">
        <name>FAD</name>
        <dbReference type="ChEBI" id="CHEBI:57692"/>
    </cofactor>
</comment>
<dbReference type="Proteomes" id="UP000297890">
    <property type="component" value="Unassembled WGS sequence"/>
</dbReference>
<dbReference type="InterPro" id="IPR006091">
    <property type="entry name" value="Acyl-CoA_Oxase/DH_mid-dom"/>
</dbReference>
<dbReference type="InterPro" id="IPR037069">
    <property type="entry name" value="AcylCoA_DH/ox_N_sf"/>
</dbReference>
<dbReference type="InterPro" id="IPR046373">
    <property type="entry name" value="Acyl-CoA_Oxase/DH_mid-dom_sf"/>
</dbReference>
<dbReference type="Gene3D" id="2.40.110.10">
    <property type="entry name" value="Butyryl-CoA Dehydrogenase, subunit A, domain 2"/>
    <property type="match status" value="1"/>
</dbReference>
<dbReference type="PANTHER" id="PTHR43884:SF12">
    <property type="entry name" value="ISOVALERYL-COA DEHYDROGENASE, MITOCHONDRIAL-RELATED"/>
    <property type="match status" value="1"/>
</dbReference>
<dbReference type="EMBL" id="SRIO01000005">
    <property type="protein sequence ID" value="TFZ82997.1"/>
    <property type="molecule type" value="Genomic_DNA"/>
</dbReference>
<evidence type="ECO:0000259" key="7">
    <source>
        <dbReference type="Pfam" id="PF00441"/>
    </source>
</evidence>
<keyword evidence="4 6" id="KW-0274">FAD</keyword>
<dbReference type="Pfam" id="PF02770">
    <property type="entry name" value="Acyl-CoA_dh_M"/>
    <property type="match status" value="1"/>
</dbReference>
<dbReference type="Pfam" id="PF00441">
    <property type="entry name" value="Acyl-CoA_dh_1"/>
    <property type="match status" value="1"/>
</dbReference>
<keyword evidence="3 6" id="KW-0285">Flavoprotein</keyword>
<comment type="caution">
    <text evidence="10">The sequence shown here is derived from an EMBL/GenBank/DDBJ whole genome shotgun (WGS) entry which is preliminary data.</text>
</comment>
<evidence type="ECO:0000256" key="6">
    <source>
        <dbReference type="RuleBase" id="RU362125"/>
    </source>
</evidence>
<protein>
    <submittedName>
        <fullName evidence="10">Acyl-CoA dehydrogenase</fullName>
    </submittedName>
</protein>
<keyword evidence="5 6" id="KW-0560">Oxidoreductase</keyword>
<dbReference type="PANTHER" id="PTHR43884">
    <property type="entry name" value="ACYL-COA DEHYDROGENASE"/>
    <property type="match status" value="1"/>
</dbReference>
<dbReference type="Pfam" id="PF02771">
    <property type="entry name" value="Acyl-CoA_dh_N"/>
    <property type="match status" value="1"/>
</dbReference>
<name>A0A4Z0FBU2_9GAMM</name>
<dbReference type="SUPFAM" id="SSF56645">
    <property type="entry name" value="Acyl-CoA dehydrogenase NM domain-like"/>
    <property type="match status" value="1"/>
</dbReference>
<dbReference type="GO" id="GO:0050660">
    <property type="term" value="F:flavin adenine dinucleotide binding"/>
    <property type="evidence" value="ECO:0007669"/>
    <property type="project" value="InterPro"/>
</dbReference>
<dbReference type="Gene3D" id="1.20.140.10">
    <property type="entry name" value="Butyryl-CoA Dehydrogenase, subunit A, domain 3"/>
    <property type="match status" value="1"/>
</dbReference>
<organism evidence="10 11">
    <name type="scientific">Candidatus Macondimonas diazotrophica</name>
    <dbReference type="NCBI Taxonomy" id="2305248"/>
    <lineage>
        <taxon>Bacteria</taxon>
        <taxon>Pseudomonadati</taxon>
        <taxon>Pseudomonadota</taxon>
        <taxon>Gammaproteobacteria</taxon>
        <taxon>Chromatiales</taxon>
        <taxon>Ectothiorhodospiraceae</taxon>
        <taxon>Candidatus Macondimonas</taxon>
    </lineage>
</organism>
<evidence type="ECO:0000256" key="2">
    <source>
        <dbReference type="ARBA" id="ARBA00009347"/>
    </source>
</evidence>
<keyword evidence="11" id="KW-1185">Reference proteome</keyword>
<dbReference type="Gene3D" id="1.10.540.10">
    <property type="entry name" value="Acyl-CoA dehydrogenase/oxidase, N-terminal domain"/>
    <property type="match status" value="1"/>
</dbReference>
<feature type="domain" description="Acyl-CoA dehydrogenase/oxidase N-terminal" evidence="9">
    <location>
        <begin position="13"/>
        <end position="121"/>
    </location>
</feature>
<evidence type="ECO:0000313" key="11">
    <source>
        <dbReference type="Proteomes" id="UP000297890"/>
    </source>
</evidence>
<evidence type="ECO:0000256" key="5">
    <source>
        <dbReference type="ARBA" id="ARBA00023002"/>
    </source>
</evidence>
<evidence type="ECO:0000259" key="8">
    <source>
        <dbReference type="Pfam" id="PF02770"/>
    </source>
</evidence>